<evidence type="ECO:0000313" key="3">
    <source>
        <dbReference type="Proteomes" id="UP000185596"/>
    </source>
</evidence>
<evidence type="ECO:0000259" key="1">
    <source>
        <dbReference type="PROSITE" id="PS50853"/>
    </source>
</evidence>
<dbReference type="InterPro" id="IPR003961">
    <property type="entry name" value="FN3_dom"/>
</dbReference>
<dbReference type="PROSITE" id="PS50853">
    <property type="entry name" value="FN3"/>
    <property type="match status" value="1"/>
</dbReference>
<evidence type="ECO:0000313" key="2">
    <source>
        <dbReference type="EMBL" id="OLF05658.1"/>
    </source>
</evidence>
<dbReference type="STRING" id="1912961.BU204_36910"/>
<feature type="domain" description="Fibronectin type-III" evidence="1">
    <location>
        <begin position="38"/>
        <end position="135"/>
    </location>
</feature>
<keyword evidence="3" id="KW-1185">Reference proteome</keyword>
<dbReference type="Proteomes" id="UP000185596">
    <property type="component" value="Unassembled WGS sequence"/>
</dbReference>
<gene>
    <name evidence="2" type="ORF">BU204_36910</name>
</gene>
<proteinExistence type="predicted"/>
<reference evidence="2 3" key="1">
    <citation type="submission" date="2016-12" db="EMBL/GenBank/DDBJ databases">
        <title>The draft genome sequence of Actinophytocola sp. 11-183.</title>
        <authorList>
            <person name="Wang W."/>
            <person name="Yuan L."/>
        </authorList>
    </citation>
    <scope>NUCLEOTIDE SEQUENCE [LARGE SCALE GENOMIC DNA]</scope>
    <source>
        <strain evidence="2 3">11-183</strain>
    </source>
</reference>
<sequence>MVVLMLLALLGTGVAPASGYWHSRGKGTGATPTGTLLPPTAVLVPTVGISAVSVKWQGPKGGVIPTGYYVTRIKISDGKPAPACNSGKAALVAAASCLDVGPPNGKFRYQVTAVFRSWTATSGPSEDLSVVTPAAVAFTTQPSTVSAGAAISPGVAVEIRSTDGARVPVAGVAVTIALSTNPAGGTLSGTTTAYTDSSGVATFDSLSIQKAGTGYRLTATSANVASATSAAFTVRPGSPVKLAFARTPGKTPVGRAFDIQPVVNVLDRYDNLVTGSTAAVSLALTNRGTATLTCLPKAAVGGIATFTGCSIDSAGSYRLTASSGTLATAVTASFSVVSEVYSLAWSSPRVTGCVSEGGSRSWLSYTDCLRSGVSGTFTAKVSLVDGAGNVVANPGPDLMVLVDGSNGVTTPSMLTIPRGASVSTTSMTFKPKLVDGVSEAVVATTLSLWTAIATLTG</sequence>
<name>A0A1Q8BU76_9PSEU</name>
<dbReference type="EMBL" id="MSIE01000133">
    <property type="protein sequence ID" value="OLF05658.1"/>
    <property type="molecule type" value="Genomic_DNA"/>
</dbReference>
<organism evidence="2 3">
    <name type="scientific">Actinophytocola xanthii</name>
    <dbReference type="NCBI Taxonomy" id="1912961"/>
    <lineage>
        <taxon>Bacteria</taxon>
        <taxon>Bacillati</taxon>
        <taxon>Actinomycetota</taxon>
        <taxon>Actinomycetes</taxon>
        <taxon>Pseudonocardiales</taxon>
        <taxon>Pseudonocardiaceae</taxon>
    </lineage>
</organism>
<comment type="caution">
    <text evidence="2">The sequence shown here is derived from an EMBL/GenBank/DDBJ whole genome shotgun (WGS) entry which is preliminary data.</text>
</comment>
<protein>
    <recommendedName>
        <fullName evidence="1">Fibronectin type-III domain-containing protein</fullName>
    </recommendedName>
</protein>
<accession>A0A1Q8BU76</accession>
<dbReference type="AlphaFoldDB" id="A0A1Q8BU76"/>